<reference evidence="2 3" key="1">
    <citation type="submission" date="2017-03" db="EMBL/GenBank/DDBJ databases">
        <title>Complete genome sequence of Blastomonas fulva degrading microcsystin LR.</title>
        <authorList>
            <person name="Lee H.-g."/>
            <person name="Jin L."/>
            <person name="oh H.-M."/>
        </authorList>
    </citation>
    <scope>NUCLEOTIDE SEQUENCE [LARGE SCALE GENOMIC DNA]</scope>
    <source>
        <strain evidence="2 3">T2</strain>
        <plasmid evidence="2 3">unnamed</plasmid>
    </source>
</reference>
<dbReference type="InterPro" id="IPR041375">
    <property type="entry name" value="VapC45_PIN-like"/>
</dbReference>
<evidence type="ECO:0000313" key="3">
    <source>
        <dbReference type="Proteomes" id="UP000258016"/>
    </source>
</evidence>
<dbReference type="EMBL" id="CP020084">
    <property type="protein sequence ID" value="ASR53755.1"/>
    <property type="molecule type" value="Genomic_DNA"/>
</dbReference>
<dbReference type="Proteomes" id="UP000258016">
    <property type="component" value="Plasmid unnamed"/>
</dbReference>
<protein>
    <recommendedName>
        <fullName evidence="1">VapC45 PIN like domain-containing protein</fullName>
    </recommendedName>
</protein>
<accession>A0ABM6MCJ1</accession>
<evidence type="ECO:0000313" key="2">
    <source>
        <dbReference type="EMBL" id="ASR53755.1"/>
    </source>
</evidence>
<evidence type="ECO:0000259" key="1">
    <source>
        <dbReference type="Pfam" id="PF18478"/>
    </source>
</evidence>
<dbReference type="GeneID" id="303487717"/>
<organism evidence="2 3">
    <name type="scientific">Blastomonas fulva</name>
    <dbReference type="NCBI Taxonomy" id="1550728"/>
    <lineage>
        <taxon>Bacteria</taxon>
        <taxon>Pseudomonadati</taxon>
        <taxon>Pseudomonadota</taxon>
        <taxon>Alphaproteobacteria</taxon>
        <taxon>Sphingomonadales</taxon>
        <taxon>Sphingomonadaceae</taxon>
        <taxon>Blastomonas</taxon>
    </lineage>
</organism>
<geneLocation type="plasmid" evidence="2 3">
    <name>unnamed</name>
</geneLocation>
<keyword evidence="2" id="KW-0614">Plasmid</keyword>
<proteinExistence type="predicted"/>
<name>A0ABM6MCJ1_9SPHN</name>
<dbReference type="RefSeq" id="WP_117353763.1">
    <property type="nucleotide sequence ID" value="NZ_CP020084.1"/>
</dbReference>
<dbReference type="Pfam" id="PF18478">
    <property type="entry name" value="PIN_10"/>
    <property type="match status" value="1"/>
</dbReference>
<sequence length="130" mass="14403">MKLLVDNNLPPRLGRGLGAFFEGIHTVVHIKDKFGTGSLKDEEWIELLGKEGRWCVLTADRNIAKKRPSRHLFAQAGLVGFFPAPAVAKWSAERQCARILTLWPTLVSISESVSSGFYEIGAKGERLRGI</sequence>
<keyword evidence="3" id="KW-1185">Reference proteome</keyword>
<gene>
    <name evidence="2" type="ORF">B5J99_19180</name>
</gene>
<feature type="domain" description="VapC45 PIN like" evidence="1">
    <location>
        <begin position="1"/>
        <end position="82"/>
    </location>
</feature>